<dbReference type="EMBL" id="LR881466">
    <property type="protein sequence ID" value="CAD5314585.1"/>
    <property type="molecule type" value="Genomic_DNA"/>
</dbReference>
<dbReference type="PANTHER" id="PTHR47074:SF78">
    <property type="entry name" value="GB|AAF30348.1-RELATED"/>
    <property type="match status" value="1"/>
</dbReference>
<dbReference type="CDD" id="cd06222">
    <property type="entry name" value="RNase_H_like"/>
    <property type="match status" value="1"/>
</dbReference>
<dbReference type="PANTHER" id="PTHR47074">
    <property type="entry name" value="BNAC02G40300D PROTEIN"/>
    <property type="match status" value="1"/>
</dbReference>
<dbReference type="InterPro" id="IPR026960">
    <property type="entry name" value="RVT-Znf"/>
</dbReference>
<gene>
    <name evidence="4" type="ORF">AT9943_LOCUS3011</name>
</gene>
<feature type="region of interest" description="Disordered" evidence="1">
    <location>
        <begin position="260"/>
        <end position="282"/>
    </location>
</feature>
<dbReference type="InterPro" id="IPR002156">
    <property type="entry name" value="RNaseH_domain"/>
</dbReference>
<dbReference type="InterPro" id="IPR052929">
    <property type="entry name" value="RNase_H-like_EbsB-rel"/>
</dbReference>
<name>A0A7G2E0B9_ARATH</name>
<dbReference type="Pfam" id="PF13456">
    <property type="entry name" value="RVT_3"/>
    <property type="match status" value="1"/>
</dbReference>
<evidence type="ECO:0000259" key="2">
    <source>
        <dbReference type="Pfam" id="PF13456"/>
    </source>
</evidence>
<dbReference type="InterPro" id="IPR036397">
    <property type="entry name" value="RNaseH_sf"/>
</dbReference>
<evidence type="ECO:0000256" key="1">
    <source>
        <dbReference type="SAM" id="MobiDB-lite"/>
    </source>
</evidence>
<dbReference type="InterPro" id="IPR012337">
    <property type="entry name" value="RNaseH-like_sf"/>
</dbReference>
<dbReference type="Proteomes" id="UP000516314">
    <property type="component" value="Chromosome 1"/>
</dbReference>
<proteinExistence type="predicted"/>
<evidence type="ECO:0000313" key="4">
    <source>
        <dbReference type="EMBL" id="CAD5314585.1"/>
    </source>
</evidence>
<dbReference type="InterPro" id="IPR044730">
    <property type="entry name" value="RNase_H-like_dom_plant"/>
</dbReference>
<sequence length="434" mass="50406">MGLDPWLPTNPPRAPMMRPMTDPYMKVQDLIDPLSNHWDETKIRQMIEPEDHHLIHKIYLPQLPKPDSFIWSLNKDGRYTVKSGYWTALNLAAEDTSPTPPLSTSPDIATAIWKLNITPKLKHFLWRYASRAIGIAENLRRRNINVDPYCSRCCTELETNDHTIFSCPQVEMIWRAAGFQTSQLCDNGIPPEEKLRIIFQMHNDSRVDRVTRFMPFWLMWRIWKSRNDLVFNHTQTEFQTTVEMALNDTKEWLDNTMTNEQQNGNRNAAPPRNTKWSPPGRDKLKCNYDASHHEGNTVSGLGWILRNSQGTVIECGMGKFQGRMTTEEAECSALIWAIQASYGLGHKKVIFEGDNQTITRMINTKSSNPRLQHFLDTIQSWILSFESIEFSFKHREQNGCADFLAKQAIKENTQWSLFHSFPYFLSPYVNNDYS</sequence>
<dbReference type="SUPFAM" id="SSF53098">
    <property type="entry name" value="Ribonuclease H-like"/>
    <property type="match status" value="1"/>
</dbReference>
<dbReference type="Gene3D" id="3.30.420.10">
    <property type="entry name" value="Ribonuclease H-like superfamily/Ribonuclease H"/>
    <property type="match status" value="1"/>
</dbReference>
<dbReference type="GO" id="GO:0004523">
    <property type="term" value="F:RNA-DNA hybrid ribonuclease activity"/>
    <property type="evidence" value="ECO:0007669"/>
    <property type="project" value="InterPro"/>
</dbReference>
<feature type="domain" description="Reverse transcriptase zinc-binding" evidence="3">
    <location>
        <begin position="106"/>
        <end position="174"/>
    </location>
</feature>
<dbReference type="Pfam" id="PF13966">
    <property type="entry name" value="zf-RVT"/>
    <property type="match status" value="1"/>
</dbReference>
<reference evidence="4 5" key="1">
    <citation type="submission" date="2020-09" db="EMBL/GenBank/DDBJ databases">
        <authorList>
            <person name="Ashkenazy H."/>
        </authorList>
    </citation>
    <scope>NUCLEOTIDE SEQUENCE [LARGE SCALE GENOMIC DNA]</scope>
    <source>
        <strain evidence="5">cv. Cdm-0</strain>
    </source>
</reference>
<evidence type="ECO:0000259" key="3">
    <source>
        <dbReference type="Pfam" id="PF13966"/>
    </source>
</evidence>
<dbReference type="GO" id="GO:0003676">
    <property type="term" value="F:nucleic acid binding"/>
    <property type="evidence" value="ECO:0007669"/>
    <property type="project" value="InterPro"/>
</dbReference>
<feature type="domain" description="RNase H type-1" evidence="2">
    <location>
        <begin position="287"/>
        <end position="408"/>
    </location>
</feature>
<accession>A0A7G2E0B9</accession>
<organism evidence="4 5">
    <name type="scientific">Arabidopsis thaliana</name>
    <name type="common">Mouse-ear cress</name>
    <dbReference type="NCBI Taxonomy" id="3702"/>
    <lineage>
        <taxon>Eukaryota</taxon>
        <taxon>Viridiplantae</taxon>
        <taxon>Streptophyta</taxon>
        <taxon>Embryophyta</taxon>
        <taxon>Tracheophyta</taxon>
        <taxon>Spermatophyta</taxon>
        <taxon>Magnoliopsida</taxon>
        <taxon>eudicotyledons</taxon>
        <taxon>Gunneridae</taxon>
        <taxon>Pentapetalae</taxon>
        <taxon>rosids</taxon>
        <taxon>malvids</taxon>
        <taxon>Brassicales</taxon>
        <taxon>Brassicaceae</taxon>
        <taxon>Camelineae</taxon>
        <taxon>Arabidopsis</taxon>
    </lineage>
</organism>
<protein>
    <submittedName>
        <fullName evidence="4">(thale cress) hypothetical protein</fullName>
    </submittedName>
</protein>
<evidence type="ECO:0000313" key="5">
    <source>
        <dbReference type="Proteomes" id="UP000516314"/>
    </source>
</evidence>
<dbReference type="AlphaFoldDB" id="A0A7G2E0B9"/>